<accession>A0A7H9B3E3</accession>
<evidence type="ECO:0000256" key="3">
    <source>
        <dbReference type="ARBA" id="ARBA00022602"/>
    </source>
</evidence>
<keyword evidence="5" id="KW-0479">Metal-binding</keyword>
<dbReference type="SUPFAM" id="SSF48239">
    <property type="entry name" value="Terpenoid cyclases/Protein prenyltransferases"/>
    <property type="match status" value="1"/>
</dbReference>
<gene>
    <name evidence="9" type="ORF">HG535_0D01770</name>
</gene>
<feature type="domain" description="Prenyltransferase alpha-alpha toroid" evidence="8">
    <location>
        <begin position="5"/>
        <end position="346"/>
    </location>
</feature>
<protein>
    <recommendedName>
        <fullName evidence="8">Prenyltransferase alpha-alpha toroid domain-containing protein</fullName>
    </recommendedName>
</protein>
<keyword evidence="7" id="KW-0862">Zinc</keyword>
<evidence type="ECO:0000256" key="4">
    <source>
        <dbReference type="ARBA" id="ARBA00022679"/>
    </source>
</evidence>
<dbReference type="AlphaFoldDB" id="A0A7H9B3E3"/>
<evidence type="ECO:0000256" key="2">
    <source>
        <dbReference type="ARBA" id="ARBA00010497"/>
    </source>
</evidence>
<comment type="cofactor">
    <cofactor evidence="1">
        <name>Zn(2+)</name>
        <dbReference type="ChEBI" id="CHEBI:29105"/>
    </cofactor>
</comment>
<dbReference type="GO" id="GO:0005953">
    <property type="term" value="C:CAAX-protein geranylgeranyltransferase complex"/>
    <property type="evidence" value="ECO:0007669"/>
    <property type="project" value="TreeGrafter"/>
</dbReference>
<keyword evidence="10" id="KW-1185">Reference proteome</keyword>
<evidence type="ECO:0000256" key="1">
    <source>
        <dbReference type="ARBA" id="ARBA00001947"/>
    </source>
</evidence>
<dbReference type="InterPro" id="IPR008930">
    <property type="entry name" value="Terpenoid_cyclase/PrenylTrfase"/>
</dbReference>
<dbReference type="RefSeq" id="XP_037144197.1">
    <property type="nucleotide sequence ID" value="XM_037288302.1"/>
</dbReference>
<evidence type="ECO:0000313" key="10">
    <source>
        <dbReference type="Proteomes" id="UP000509704"/>
    </source>
</evidence>
<dbReference type="InterPro" id="IPR001330">
    <property type="entry name" value="Prenyltrans"/>
</dbReference>
<evidence type="ECO:0000256" key="6">
    <source>
        <dbReference type="ARBA" id="ARBA00022737"/>
    </source>
</evidence>
<dbReference type="EMBL" id="CP058607">
    <property type="protein sequence ID" value="QLG72469.1"/>
    <property type="molecule type" value="Genomic_DNA"/>
</dbReference>
<evidence type="ECO:0000313" key="9">
    <source>
        <dbReference type="EMBL" id="QLG72469.1"/>
    </source>
</evidence>
<dbReference type="PANTHER" id="PTHR11774:SF4">
    <property type="entry name" value="GERANYLGERANYL TRANSFERASE TYPE-1 SUBUNIT BETA"/>
    <property type="match status" value="1"/>
</dbReference>
<dbReference type="GO" id="GO:0004662">
    <property type="term" value="F:CAAX-protein geranylgeranyltransferase activity"/>
    <property type="evidence" value="ECO:0007669"/>
    <property type="project" value="TreeGrafter"/>
</dbReference>
<keyword evidence="4" id="KW-0808">Transferase</keyword>
<dbReference type="GO" id="GO:0046872">
    <property type="term" value="F:metal ion binding"/>
    <property type="evidence" value="ECO:0007669"/>
    <property type="project" value="UniProtKB-KW"/>
</dbReference>
<reference evidence="9 10" key="1">
    <citation type="submission" date="2020-07" db="EMBL/GenBank/DDBJ databases">
        <title>The yeast mating-type switching endonuclease HO is a domesticated member of an unorthodox homing genetic element family.</title>
        <authorList>
            <person name="Coughlan A.Y."/>
            <person name="Lombardi L."/>
            <person name="Braun-Galleani S."/>
            <person name="Martos A.R."/>
            <person name="Galeote V."/>
            <person name="Bigey F."/>
            <person name="Dequin S."/>
            <person name="Byrne K.P."/>
            <person name="Wolfe K.H."/>
        </authorList>
    </citation>
    <scope>NUCLEOTIDE SEQUENCE [LARGE SCALE GENOMIC DNA]</scope>
    <source>
        <strain evidence="9 10">NRRL Y-6702</strain>
    </source>
</reference>
<evidence type="ECO:0000259" key="8">
    <source>
        <dbReference type="Pfam" id="PF00432"/>
    </source>
</evidence>
<comment type="similarity">
    <text evidence="2">Belongs to the protein prenyltransferase subunit beta family.</text>
</comment>
<dbReference type="Gene3D" id="1.50.10.20">
    <property type="match status" value="1"/>
</dbReference>
<evidence type="ECO:0000256" key="5">
    <source>
        <dbReference type="ARBA" id="ARBA00022723"/>
    </source>
</evidence>
<dbReference type="GeneID" id="59236193"/>
<dbReference type="KEGG" id="zmk:HG535_0D01770"/>
<evidence type="ECO:0000256" key="7">
    <source>
        <dbReference type="ARBA" id="ARBA00022833"/>
    </source>
</evidence>
<keyword evidence="3" id="KW-0637">Prenyltransferase</keyword>
<dbReference type="InterPro" id="IPR045089">
    <property type="entry name" value="PGGT1B-like"/>
</dbReference>
<dbReference type="PANTHER" id="PTHR11774">
    <property type="entry name" value="GERANYLGERANYL TRANSFERASE TYPE BETA SUBUNIT"/>
    <property type="match status" value="1"/>
</dbReference>
<dbReference type="Pfam" id="PF00432">
    <property type="entry name" value="Prenyltrans"/>
    <property type="match status" value="1"/>
</dbReference>
<proteinExistence type="inferred from homology"/>
<sequence length="363" mass="40135">MHTQFATEKHVKYLKRHLGLLPSSQQSHDVNKMAIIFYSLVSLSAIGIDVAKEYGSSAQWICRHRIALESSGSKVALSGFVGSLTLDIPNTNTVSLPNTLFALLVLRLLKCDEFFCSVRNRETICAFVSTCQVAEDGSFTSVLANKHFLPSPLDASDLRFCFIAVEILCLLGCRKLQDYSKYINVDKLIAYILSQQCDSGGFGSYGEPHAGYTSCALSTLSLLESLACLTDEFKELTLLWLVHRQVSDEGCMQLQCKNPFFDEEDHGGFQGRENKFADTCYAFWCLNSMNILQFNTSATLGTFESAKMYLLSRTQNTIIGGFSKNDVDDPDLYHTCLGVAALKLIEGTFNGVLFLPSAIDVSS</sequence>
<keyword evidence="6" id="KW-0677">Repeat</keyword>
<organism evidence="9 10">
    <name type="scientific">Zygotorulaspora mrakii</name>
    <name type="common">Zygosaccharomyces mrakii</name>
    <dbReference type="NCBI Taxonomy" id="42260"/>
    <lineage>
        <taxon>Eukaryota</taxon>
        <taxon>Fungi</taxon>
        <taxon>Dikarya</taxon>
        <taxon>Ascomycota</taxon>
        <taxon>Saccharomycotina</taxon>
        <taxon>Saccharomycetes</taxon>
        <taxon>Saccharomycetales</taxon>
        <taxon>Saccharomycetaceae</taxon>
        <taxon>Zygotorulaspora</taxon>
    </lineage>
</organism>
<dbReference type="Proteomes" id="UP000509704">
    <property type="component" value="Chromosome 4"/>
</dbReference>
<dbReference type="OrthoDB" id="24893at2759"/>
<name>A0A7H9B3E3_ZYGMR</name>